<evidence type="ECO:0000313" key="4">
    <source>
        <dbReference type="Proteomes" id="UP000325313"/>
    </source>
</evidence>
<gene>
    <name evidence="3" type="ORF">PGTUg99_031183</name>
</gene>
<protein>
    <recommendedName>
        <fullName evidence="5">Protein kinase domain-containing protein</fullName>
    </recommendedName>
</protein>
<evidence type="ECO:0008006" key="5">
    <source>
        <dbReference type="Google" id="ProtNLM"/>
    </source>
</evidence>
<feature type="chain" id="PRO_5023093776" description="Protein kinase domain-containing protein" evidence="2">
    <location>
        <begin position="20"/>
        <end position="329"/>
    </location>
</feature>
<dbReference type="AlphaFoldDB" id="A0A5B0LQM8"/>
<accession>A0A5B0LQM8</accession>
<dbReference type="EMBL" id="VDEP01000507">
    <property type="protein sequence ID" value="KAA1067287.1"/>
    <property type="molecule type" value="Genomic_DNA"/>
</dbReference>
<comment type="caution">
    <text evidence="3">The sequence shown here is derived from an EMBL/GenBank/DDBJ whole genome shotgun (WGS) entry which is preliminary data.</text>
</comment>
<evidence type="ECO:0000256" key="1">
    <source>
        <dbReference type="SAM" id="MobiDB-lite"/>
    </source>
</evidence>
<keyword evidence="2" id="KW-0732">Signal</keyword>
<organism evidence="3 4">
    <name type="scientific">Puccinia graminis f. sp. tritici</name>
    <dbReference type="NCBI Taxonomy" id="56615"/>
    <lineage>
        <taxon>Eukaryota</taxon>
        <taxon>Fungi</taxon>
        <taxon>Dikarya</taxon>
        <taxon>Basidiomycota</taxon>
        <taxon>Pucciniomycotina</taxon>
        <taxon>Pucciniomycetes</taxon>
        <taxon>Pucciniales</taxon>
        <taxon>Pucciniaceae</taxon>
        <taxon>Puccinia</taxon>
    </lineage>
</organism>
<proteinExistence type="predicted"/>
<dbReference type="Proteomes" id="UP000325313">
    <property type="component" value="Unassembled WGS sequence"/>
</dbReference>
<feature type="region of interest" description="Disordered" evidence="1">
    <location>
        <begin position="79"/>
        <end position="109"/>
    </location>
</feature>
<evidence type="ECO:0000313" key="3">
    <source>
        <dbReference type="EMBL" id="KAA1067287.1"/>
    </source>
</evidence>
<sequence length="329" mass="36611">MKFPLRIWLIVLAVHLIKAGFIPPNTSRVQLEGFGKTKIIPENSSAGSSLKLSHDERVHWGNIDRPSCDLSLKPWNVGTVADDHPAGPPLSDCETDAAATNGGSPDLNQTIRPVFPLKSAGVREIEFMGWNTDPRSQESMVRSSRISHNGFPGEELELDLSLSLGPSKGRPKRKKVSHPNIKEFGGWISEDERHHKINAIRMIDFGLSLNNHHPLSNKEDARENLWISLDDTSQANTEKNNVSTSGRGSLFLEEPVNFHNKQEIQGTHSGPIVKLNFPFVKSNKSIKKEKDLPFSSKELSLDDKGTKTMDQESWHFAHGRLLEAQPGCL</sequence>
<name>A0A5B0LQM8_PUCGR</name>
<reference evidence="3 4" key="1">
    <citation type="submission" date="2019-05" db="EMBL/GenBank/DDBJ databases">
        <title>Emergence of the Ug99 lineage of the wheat stem rust pathogen through somatic hybridization.</title>
        <authorList>
            <person name="Li F."/>
            <person name="Upadhyaya N.M."/>
            <person name="Sperschneider J."/>
            <person name="Matny O."/>
            <person name="Nguyen-Phuc H."/>
            <person name="Mago R."/>
            <person name="Raley C."/>
            <person name="Miller M.E."/>
            <person name="Silverstein K.A.T."/>
            <person name="Henningsen E."/>
            <person name="Hirsch C.D."/>
            <person name="Visser B."/>
            <person name="Pretorius Z.A."/>
            <person name="Steffenson B.J."/>
            <person name="Schwessinger B."/>
            <person name="Dodds P.N."/>
            <person name="Figueroa M."/>
        </authorList>
    </citation>
    <scope>NUCLEOTIDE SEQUENCE [LARGE SCALE GENOMIC DNA]</scope>
    <source>
        <strain evidence="3 4">Ug99</strain>
    </source>
</reference>
<evidence type="ECO:0000256" key="2">
    <source>
        <dbReference type="SAM" id="SignalP"/>
    </source>
</evidence>
<feature type="signal peptide" evidence="2">
    <location>
        <begin position="1"/>
        <end position="19"/>
    </location>
</feature>